<evidence type="ECO:0000256" key="5">
    <source>
        <dbReference type="ARBA" id="ARBA00022827"/>
    </source>
</evidence>
<evidence type="ECO:0000259" key="8">
    <source>
        <dbReference type="Pfam" id="PF00441"/>
    </source>
</evidence>
<keyword evidence="12" id="KW-1185">Reference proteome</keyword>
<gene>
    <name evidence="11" type="ORF">COEREDRAFT_84288</name>
</gene>
<evidence type="ECO:0000256" key="7">
    <source>
        <dbReference type="RuleBase" id="RU362125"/>
    </source>
</evidence>
<evidence type="ECO:0000256" key="1">
    <source>
        <dbReference type="ARBA" id="ARBA00001974"/>
    </source>
</evidence>
<dbReference type="Gene3D" id="1.10.540.10">
    <property type="entry name" value="Acyl-CoA dehydrogenase/oxidase, N-terminal domain"/>
    <property type="match status" value="1"/>
</dbReference>
<sequence length="421" mass="46258">MSVVQLSPRAQKLHDDLTAFVEDECIPAEAEYQKALGEGTQRWKTVPQVIERLKARARTLGLWNLFLPKEYAEGSGLSNYEYAVLCEVMGRSPTIAPEACNCSAPDTGNMEVLAKYGSPTQKQRWLKPLLDGKIRSAFAMTEPDVASSDATNICTRIERSGSGYVVNGRKWWISGAGHPKCAVFITMGKTDTTAKKHAQQSIVLVPADARGVTVVRPLTVFGYDDAPHGHCEVTFDNVWVPAENLILGEGRGFEVIQGRLGPGRIHHCMRSLGMAERAMELMIERVQNRTTFGRKIAEHGVVLDYIAKSRMDLESARMLVLRAADMIDKVGAKNAQKEIAMAKVVVPNVVLAILDRAIQMFGAGGVGSDTPLAEFWAGMRTLRIADGPDEVHTRQIAQLEIRHQNARLAARNKSAARSARL</sequence>
<dbReference type="InterPro" id="IPR013786">
    <property type="entry name" value="AcylCoA_DH/ox_N"/>
</dbReference>
<dbReference type="InterPro" id="IPR046373">
    <property type="entry name" value="Acyl-CoA_Oxase/DH_mid-dom_sf"/>
</dbReference>
<dbReference type="Proteomes" id="UP000242474">
    <property type="component" value="Unassembled WGS sequence"/>
</dbReference>
<proteinExistence type="inferred from homology"/>
<feature type="domain" description="Acyl-CoA dehydrogenase/oxidase N-terminal" evidence="10">
    <location>
        <begin position="10"/>
        <end position="133"/>
    </location>
</feature>
<organism evidence="11 12">
    <name type="scientific">Coemansia reversa (strain ATCC 12441 / NRRL 1564)</name>
    <dbReference type="NCBI Taxonomy" id="763665"/>
    <lineage>
        <taxon>Eukaryota</taxon>
        <taxon>Fungi</taxon>
        <taxon>Fungi incertae sedis</taxon>
        <taxon>Zoopagomycota</taxon>
        <taxon>Kickxellomycotina</taxon>
        <taxon>Kickxellomycetes</taxon>
        <taxon>Kickxellales</taxon>
        <taxon>Kickxellaceae</taxon>
        <taxon>Coemansia</taxon>
    </lineage>
</organism>
<evidence type="ECO:0000256" key="3">
    <source>
        <dbReference type="ARBA" id="ARBA00011738"/>
    </source>
</evidence>
<dbReference type="InterPro" id="IPR037069">
    <property type="entry name" value="AcylCoA_DH/ox_N_sf"/>
</dbReference>
<accession>A0A2G5BKY1</accession>
<dbReference type="Pfam" id="PF02771">
    <property type="entry name" value="Acyl-CoA_dh_N"/>
    <property type="match status" value="1"/>
</dbReference>
<dbReference type="InterPro" id="IPR036250">
    <property type="entry name" value="AcylCo_DH-like_C"/>
</dbReference>
<comment type="subunit">
    <text evidence="3">Homodimer.</text>
</comment>
<protein>
    <submittedName>
        <fullName evidence="11">Acyl-CoA dehydrogenase domain protein</fullName>
    </submittedName>
</protein>
<keyword evidence="6 7" id="KW-0560">Oxidoreductase</keyword>
<dbReference type="SUPFAM" id="SSF56645">
    <property type="entry name" value="Acyl-CoA dehydrogenase NM domain-like"/>
    <property type="match status" value="1"/>
</dbReference>
<evidence type="ECO:0000256" key="4">
    <source>
        <dbReference type="ARBA" id="ARBA00022630"/>
    </source>
</evidence>
<dbReference type="PANTHER" id="PTHR48083">
    <property type="entry name" value="MEDIUM-CHAIN SPECIFIC ACYL-COA DEHYDROGENASE, MITOCHONDRIAL-RELATED"/>
    <property type="match status" value="1"/>
</dbReference>
<dbReference type="Pfam" id="PF00441">
    <property type="entry name" value="Acyl-CoA_dh_1"/>
    <property type="match status" value="1"/>
</dbReference>
<comment type="cofactor">
    <cofactor evidence="1 7">
        <name>FAD</name>
        <dbReference type="ChEBI" id="CHEBI:57692"/>
    </cofactor>
</comment>
<dbReference type="InterPro" id="IPR009100">
    <property type="entry name" value="AcylCoA_DH/oxidase_NM_dom_sf"/>
</dbReference>
<dbReference type="InterPro" id="IPR009075">
    <property type="entry name" value="AcylCo_DH/oxidase_C"/>
</dbReference>
<dbReference type="Gene3D" id="2.40.110.10">
    <property type="entry name" value="Butyryl-CoA Dehydrogenase, subunit A, domain 2"/>
    <property type="match status" value="1"/>
</dbReference>
<dbReference type="GO" id="GO:0033539">
    <property type="term" value="P:fatty acid beta-oxidation using acyl-CoA dehydrogenase"/>
    <property type="evidence" value="ECO:0007669"/>
    <property type="project" value="TreeGrafter"/>
</dbReference>
<dbReference type="Gene3D" id="1.20.140.10">
    <property type="entry name" value="Butyryl-CoA Dehydrogenase, subunit A, domain 3"/>
    <property type="match status" value="1"/>
</dbReference>
<keyword evidence="4 7" id="KW-0285">Flavoprotein</keyword>
<dbReference type="AlphaFoldDB" id="A0A2G5BKY1"/>
<evidence type="ECO:0000259" key="10">
    <source>
        <dbReference type="Pfam" id="PF02771"/>
    </source>
</evidence>
<dbReference type="GO" id="GO:0005737">
    <property type="term" value="C:cytoplasm"/>
    <property type="evidence" value="ECO:0007669"/>
    <property type="project" value="TreeGrafter"/>
</dbReference>
<name>A0A2G5BKY1_COERN</name>
<dbReference type="InterPro" id="IPR050741">
    <property type="entry name" value="Acyl-CoA_dehydrogenase"/>
</dbReference>
<dbReference type="PANTHER" id="PTHR48083:SF13">
    <property type="entry name" value="ACYL-COA DEHYDROGENASE FAMILY MEMBER 11"/>
    <property type="match status" value="1"/>
</dbReference>
<feature type="domain" description="Acyl-CoA oxidase/dehydrogenase middle" evidence="9">
    <location>
        <begin position="137"/>
        <end position="238"/>
    </location>
</feature>
<dbReference type="EMBL" id="KZ303486">
    <property type="protein sequence ID" value="PIA19669.1"/>
    <property type="molecule type" value="Genomic_DNA"/>
</dbReference>
<dbReference type="FunFam" id="2.40.110.10:FF:000002">
    <property type="entry name" value="Acyl-CoA dehydrogenase fadE12"/>
    <property type="match status" value="1"/>
</dbReference>
<evidence type="ECO:0000256" key="6">
    <source>
        <dbReference type="ARBA" id="ARBA00023002"/>
    </source>
</evidence>
<dbReference type="STRING" id="763665.A0A2G5BKY1"/>
<evidence type="ECO:0000313" key="11">
    <source>
        <dbReference type="EMBL" id="PIA19669.1"/>
    </source>
</evidence>
<dbReference type="OrthoDB" id="434771at2759"/>
<evidence type="ECO:0000313" key="12">
    <source>
        <dbReference type="Proteomes" id="UP000242474"/>
    </source>
</evidence>
<keyword evidence="5 7" id="KW-0274">FAD</keyword>
<evidence type="ECO:0000259" key="9">
    <source>
        <dbReference type="Pfam" id="PF02770"/>
    </source>
</evidence>
<dbReference type="SUPFAM" id="SSF47203">
    <property type="entry name" value="Acyl-CoA dehydrogenase C-terminal domain-like"/>
    <property type="match status" value="1"/>
</dbReference>
<reference evidence="11 12" key="1">
    <citation type="journal article" date="2015" name="Genome Biol. Evol.">
        <title>Phylogenomic analyses indicate that early fungi evolved digesting cell walls of algal ancestors of land plants.</title>
        <authorList>
            <person name="Chang Y."/>
            <person name="Wang S."/>
            <person name="Sekimoto S."/>
            <person name="Aerts A.L."/>
            <person name="Choi C."/>
            <person name="Clum A."/>
            <person name="LaButti K.M."/>
            <person name="Lindquist E.A."/>
            <person name="Yee Ngan C."/>
            <person name="Ohm R.A."/>
            <person name="Salamov A.A."/>
            <person name="Grigoriev I.V."/>
            <person name="Spatafora J.W."/>
            <person name="Berbee M.L."/>
        </authorList>
    </citation>
    <scope>NUCLEOTIDE SEQUENCE [LARGE SCALE GENOMIC DNA]</scope>
    <source>
        <strain evidence="11 12">NRRL 1564</strain>
    </source>
</reference>
<comment type="similarity">
    <text evidence="2 7">Belongs to the acyl-CoA dehydrogenase family.</text>
</comment>
<dbReference type="GO" id="GO:0050660">
    <property type="term" value="F:flavin adenine dinucleotide binding"/>
    <property type="evidence" value="ECO:0007669"/>
    <property type="project" value="InterPro"/>
</dbReference>
<evidence type="ECO:0000256" key="2">
    <source>
        <dbReference type="ARBA" id="ARBA00009347"/>
    </source>
</evidence>
<feature type="domain" description="Acyl-CoA dehydrogenase/oxidase C-terminal" evidence="8">
    <location>
        <begin position="250"/>
        <end position="398"/>
    </location>
</feature>
<dbReference type="GO" id="GO:0003995">
    <property type="term" value="F:acyl-CoA dehydrogenase activity"/>
    <property type="evidence" value="ECO:0007669"/>
    <property type="project" value="TreeGrafter"/>
</dbReference>
<dbReference type="InterPro" id="IPR006091">
    <property type="entry name" value="Acyl-CoA_Oxase/DH_mid-dom"/>
</dbReference>
<dbReference type="Pfam" id="PF02770">
    <property type="entry name" value="Acyl-CoA_dh_M"/>
    <property type="match status" value="1"/>
</dbReference>